<dbReference type="AlphaFoldDB" id="A0AAV9NWT2"/>
<protein>
    <recommendedName>
        <fullName evidence="1">Heterokaryon incompatibility domain-containing protein</fullName>
    </recommendedName>
</protein>
<comment type="caution">
    <text evidence="2">The sequence shown here is derived from an EMBL/GenBank/DDBJ whole genome shotgun (WGS) entry which is preliminary data.</text>
</comment>
<feature type="domain" description="Heterokaryon incompatibility" evidence="1">
    <location>
        <begin position="22"/>
        <end position="131"/>
    </location>
</feature>
<gene>
    <name evidence="2" type="ORF">LTR77_009955</name>
</gene>
<accession>A0AAV9NWT2</accession>
<dbReference type="EMBL" id="JAVRRT010000020">
    <property type="protein sequence ID" value="KAK5164261.1"/>
    <property type="molecule type" value="Genomic_DNA"/>
</dbReference>
<dbReference type="Proteomes" id="UP001337655">
    <property type="component" value="Unassembled WGS sequence"/>
</dbReference>
<keyword evidence="3" id="KW-1185">Reference proteome</keyword>
<evidence type="ECO:0000313" key="2">
    <source>
        <dbReference type="EMBL" id="KAK5164261.1"/>
    </source>
</evidence>
<dbReference type="PANTHER" id="PTHR10622:SF10">
    <property type="entry name" value="HET DOMAIN-CONTAINING PROTEIN"/>
    <property type="match status" value="1"/>
</dbReference>
<proteinExistence type="predicted"/>
<organism evidence="2 3">
    <name type="scientific">Saxophila tyrrhenica</name>
    <dbReference type="NCBI Taxonomy" id="1690608"/>
    <lineage>
        <taxon>Eukaryota</taxon>
        <taxon>Fungi</taxon>
        <taxon>Dikarya</taxon>
        <taxon>Ascomycota</taxon>
        <taxon>Pezizomycotina</taxon>
        <taxon>Dothideomycetes</taxon>
        <taxon>Dothideomycetidae</taxon>
        <taxon>Mycosphaerellales</taxon>
        <taxon>Extremaceae</taxon>
        <taxon>Saxophila</taxon>
    </lineage>
</organism>
<evidence type="ECO:0000313" key="3">
    <source>
        <dbReference type="Proteomes" id="UP001337655"/>
    </source>
</evidence>
<dbReference type="GeneID" id="89931285"/>
<evidence type="ECO:0000259" key="1">
    <source>
        <dbReference type="Pfam" id="PF06985"/>
    </source>
</evidence>
<name>A0AAV9NWT2_9PEZI</name>
<dbReference type="RefSeq" id="XP_064654554.1">
    <property type="nucleotide sequence ID" value="XM_064807181.1"/>
</dbReference>
<sequence>MRLLNIHTLELEEFFEQNIPPYFILSHRWQGKEVTYKDFVKGRCSRDSPGYRKILECCNFVKEFHNSRYIRSFQEHPEGALRDAMHRDKLQWVWIDTCCIDKRSSAELSEAINSMFAWYQNAVVCIAYLSDVYSLTGSGSKAFKNSEWFRRGWTLQELLAPSVVVFCDVRWEVLGYLDKAVYPARGRCSRTAESKLAPLLTEKVSSATGIAERYLSKLRGTECSVWHASIAERMSWAADRKTTRKEDASYCLLGIFNVNMPLLYGEGSKAFHRLQEAIIQSSNDKSIFDYDDTYFYDGP</sequence>
<dbReference type="PANTHER" id="PTHR10622">
    <property type="entry name" value="HET DOMAIN-CONTAINING PROTEIN"/>
    <property type="match status" value="1"/>
</dbReference>
<dbReference type="InterPro" id="IPR010730">
    <property type="entry name" value="HET"/>
</dbReference>
<dbReference type="Pfam" id="PF06985">
    <property type="entry name" value="HET"/>
    <property type="match status" value="1"/>
</dbReference>
<reference evidence="2 3" key="1">
    <citation type="submission" date="2023-08" db="EMBL/GenBank/DDBJ databases">
        <title>Black Yeasts Isolated from many extreme environments.</title>
        <authorList>
            <person name="Coleine C."/>
            <person name="Stajich J.E."/>
            <person name="Selbmann L."/>
        </authorList>
    </citation>
    <scope>NUCLEOTIDE SEQUENCE [LARGE SCALE GENOMIC DNA]</scope>
    <source>
        <strain evidence="2 3">CCFEE 5935</strain>
    </source>
</reference>